<feature type="compositionally biased region" description="Polar residues" evidence="1">
    <location>
        <begin position="46"/>
        <end position="55"/>
    </location>
</feature>
<dbReference type="EMBL" id="CAJOBH010084823">
    <property type="protein sequence ID" value="CAF4534683.1"/>
    <property type="molecule type" value="Genomic_DNA"/>
</dbReference>
<evidence type="ECO:0000313" key="2">
    <source>
        <dbReference type="EMBL" id="CAF4534683.1"/>
    </source>
</evidence>
<protein>
    <submittedName>
        <fullName evidence="2">Uncharacterized protein</fullName>
    </submittedName>
</protein>
<evidence type="ECO:0000313" key="4">
    <source>
        <dbReference type="Proteomes" id="UP000681967"/>
    </source>
</evidence>
<dbReference type="Proteomes" id="UP000681720">
    <property type="component" value="Unassembled WGS sequence"/>
</dbReference>
<evidence type="ECO:0000256" key="1">
    <source>
        <dbReference type="SAM" id="MobiDB-lite"/>
    </source>
</evidence>
<reference evidence="2" key="1">
    <citation type="submission" date="2021-02" db="EMBL/GenBank/DDBJ databases">
        <authorList>
            <person name="Nowell W R."/>
        </authorList>
    </citation>
    <scope>NUCLEOTIDE SEQUENCE</scope>
</reference>
<comment type="caution">
    <text evidence="2">The sequence shown here is derived from an EMBL/GenBank/DDBJ whole genome shotgun (WGS) entry which is preliminary data.</text>
</comment>
<dbReference type="Proteomes" id="UP000681967">
    <property type="component" value="Unassembled WGS sequence"/>
</dbReference>
<evidence type="ECO:0000313" key="3">
    <source>
        <dbReference type="EMBL" id="CAF4649039.1"/>
    </source>
</evidence>
<organism evidence="2 4">
    <name type="scientific">Rotaria magnacalcarata</name>
    <dbReference type="NCBI Taxonomy" id="392030"/>
    <lineage>
        <taxon>Eukaryota</taxon>
        <taxon>Metazoa</taxon>
        <taxon>Spiralia</taxon>
        <taxon>Gnathifera</taxon>
        <taxon>Rotifera</taxon>
        <taxon>Eurotatoria</taxon>
        <taxon>Bdelloidea</taxon>
        <taxon>Philodinida</taxon>
        <taxon>Philodinidae</taxon>
        <taxon>Rotaria</taxon>
    </lineage>
</organism>
<feature type="non-terminal residue" evidence="2">
    <location>
        <position position="1"/>
    </location>
</feature>
<feature type="region of interest" description="Disordered" evidence="1">
    <location>
        <begin position="21"/>
        <end position="55"/>
    </location>
</feature>
<dbReference type="AlphaFoldDB" id="A0A8S2Y2X4"/>
<dbReference type="EMBL" id="CAJOBJ010114899">
    <property type="protein sequence ID" value="CAF4649039.1"/>
    <property type="molecule type" value="Genomic_DNA"/>
</dbReference>
<gene>
    <name evidence="2" type="ORF">BYL167_LOCUS37447</name>
    <name evidence="3" type="ORF">GIL414_LOCUS40975</name>
</gene>
<proteinExistence type="predicted"/>
<name>A0A8S2Y2X4_9BILA</name>
<accession>A0A8S2Y2X4</accession>
<sequence length="55" mass="6779">ARRGLRSAQGNIDQAIEFIIENRRTREERRREEQTREEDERLQNRYGRTQNGEKY</sequence>
<feature type="compositionally biased region" description="Basic and acidic residues" evidence="1">
    <location>
        <begin position="21"/>
        <end position="43"/>
    </location>
</feature>